<dbReference type="PANTHER" id="PTHR37316">
    <property type="entry name" value="TEICHOIC ACID GLYCEROL-PHOSPHATE PRIMASE"/>
    <property type="match status" value="1"/>
</dbReference>
<evidence type="ECO:0000256" key="1">
    <source>
        <dbReference type="ARBA" id="ARBA00004202"/>
    </source>
</evidence>
<evidence type="ECO:0000256" key="3">
    <source>
        <dbReference type="ARBA" id="ARBA00022475"/>
    </source>
</evidence>
<dbReference type="InterPro" id="IPR043148">
    <property type="entry name" value="TagF_C"/>
</dbReference>
<evidence type="ECO:0000313" key="8">
    <source>
        <dbReference type="Proteomes" id="UP000321736"/>
    </source>
</evidence>
<comment type="caution">
    <text evidence="7">The sequence shown here is derived from an EMBL/GenBank/DDBJ whole genome shotgun (WGS) entry which is preliminary data.</text>
</comment>
<dbReference type="Gene3D" id="3.40.50.11820">
    <property type="match status" value="1"/>
</dbReference>
<dbReference type="InterPro" id="IPR043149">
    <property type="entry name" value="TagF_N"/>
</dbReference>
<sequence>MKILKLDYQPKDEMLFALKKALKSGYTHFIPSDLNIDIYPDQMDALTPIETKQSVITDYTIDHYYQNDCRYFGNHSLTFDEWMNNINHYPNMIFNINQSIQRLKAEDLETAFDLAVSILLFNKVEVNGHVVFDFKESCRTSASFYTTLKEKEFPGLTQFNLNKLAYLHHHKRPFKLNMCELPDHPRFIDKLLWNTRFTAPHFVTSALLDRSYTKHQNASNIYEPASTDLNGAVVFLGFDYGFRGNSRYLFNYFAKHHSQYPVYYVTAEATGPHFIQPDDPEAEDLINQASVIVAESYIPDHLKPNGTIIQLWHGTPIKQLFLDSKEPYQNQEIYNYRARKYNKWTHQNYLICDSIRAAELFKTAFPMQYSEIAACGYPRVRYLIDKKNDIPYVRFIKHELQLNPDKPTLLYAPTWHHESHKEDLLPMTEQLLAHYNVIYKGHIEEEKNMAEYLPKEVIIPTAHLETQDLILASDVVLSDYSSIVFDALTINMPTALYTPDVATYEKERGLYPEVWQTFERVRYENTGRLIEDLIHQRIKPIGNPYINRNNHSVETISSLIVQNLPASTRKRKSNK</sequence>
<dbReference type="GO" id="GO:0047355">
    <property type="term" value="F:CDP-glycerol glycerophosphotransferase activity"/>
    <property type="evidence" value="ECO:0007669"/>
    <property type="project" value="InterPro"/>
</dbReference>
<protein>
    <submittedName>
        <fullName evidence="7">Teichoic acid biosynthesis TagF</fullName>
    </submittedName>
</protein>
<keyword evidence="4" id="KW-0808">Transferase</keyword>
<evidence type="ECO:0000313" key="7">
    <source>
        <dbReference type="EMBL" id="GEP85598.1"/>
    </source>
</evidence>
<name>A0A239TPU8_9STAP</name>
<reference evidence="7 8" key="1">
    <citation type="submission" date="2019-07" db="EMBL/GenBank/DDBJ databases">
        <title>Whole genome shotgun sequence of Staphylococcus piscifermentans NBRC 109625.</title>
        <authorList>
            <person name="Hosoyama A."/>
            <person name="Uohara A."/>
            <person name="Ohji S."/>
            <person name="Ichikawa N."/>
        </authorList>
    </citation>
    <scope>NUCLEOTIDE SEQUENCE [LARGE SCALE GENOMIC DNA]</scope>
    <source>
        <strain evidence="7 8">NBRC 109625</strain>
    </source>
</reference>
<dbReference type="AlphaFoldDB" id="A0A239TPU8"/>
<organism evidence="7 8">
    <name type="scientific">Staphylococcus piscifermentans</name>
    <dbReference type="NCBI Taxonomy" id="70258"/>
    <lineage>
        <taxon>Bacteria</taxon>
        <taxon>Bacillati</taxon>
        <taxon>Bacillota</taxon>
        <taxon>Bacilli</taxon>
        <taxon>Bacillales</taxon>
        <taxon>Staphylococcaceae</taxon>
        <taxon>Staphylococcus</taxon>
    </lineage>
</organism>
<gene>
    <name evidence="7" type="ORF">SPI02_21830</name>
</gene>
<dbReference type="Pfam" id="PF04464">
    <property type="entry name" value="Glyphos_transf"/>
    <property type="match status" value="1"/>
</dbReference>
<proteinExistence type="inferred from homology"/>
<dbReference type="GO" id="GO:0019350">
    <property type="term" value="P:teichoic acid biosynthetic process"/>
    <property type="evidence" value="ECO:0007669"/>
    <property type="project" value="UniProtKB-KW"/>
</dbReference>
<keyword evidence="3" id="KW-1003">Cell membrane</keyword>
<evidence type="ECO:0000256" key="6">
    <source>
        <dbReference type="ARBA" id="ARBA00023136"/>
    </source>
</evidence>
<dbReference type="InterPro" id="IPR007554">
    <property type="entry name" value="Glycerophosphate_synth"/>
</dbReference>
<accession>A0A239TPU8</accession>
<dbReference type="GO" id="GO:0005886">
    <property type="term" value="C:plasma membrane"/>
    <property type="evidence" value="ECO:0007669"/>
    <property type="project" value="UniProtKB-SubCell"/>
</dbReference>
<dbReference type="RefSeq" id="WP_095103776.1">
    <property type="nucleotide sequence ID" value="NZ_BKAR01000035.1"/>
</dbReference>
<dbReference type="PANTHER" id="PTHR37316:SF3">
    <property type="entry name" value="TEICHOIC ACID GLYCEROL-PHOSPHATE TRANSFERASE"/>
    <property type="match status" value="1"/>
</dbReference>
<dbReference type="EMBL" id="BKAR01000035">
    <property type="protein sequence ID" value="GEP85598.1"/>
    <property type="molecule type" value="Genomic_DNA"/>
</dbReference>
<dbReference type="SUPFAM" id="SSF53756">
    <property type="entry name" value="UDP-Glycosyltransferase/glycogen phosphorylase"/>
    <property type="match status" value="1"/>
</dbReference>
<keyword evidence="6" id="KW-0472">Membrane</keyword>
<keyword evidence="8" id="KW-1185">Reference proteome</keyword>
<comment type="subcellular location">
    <subcellularLocation>
        <location evidence="1">Cell membrane</location>
        <topology evidence="1">Peripheral membrane protein</topology>
    </subcellularLocation>
</comment>
<evidence type="ECO:0000256" key="5">
    <source>
        <dbReference type="ARBA" id="ARBA00022944"/>
    </source>
</evidence>
<dbReference type="Gene3D" id="3.40.50.12580">
    <property type="match status" value="1"/>
</dbReference>
<dbReference type="OrthoDB" id="9811865at2"/>
<comment type="similarity">
    <text evidence="2">Belongs to the CDP-glycerol glycerophosphotransferase family.</text>
</comment>
<dbReference type="InterPro" id="IPR051612">
    <property type="entry name" value="Teichoic_Acid_Biosynth"/>
</dbReference>
<evidence type="ECO:0000256" key="4">
    <source>
        <dbReference type="ARBA" id="ARBA00022679"/>
    </source>
</evidence>
<keyword evidence="5" id="KW-0777">Teichoic acid biosynthesis</keyword>
<dbReference type="Proteomes" id="UP000321736">
    <property type="component" value="Unassembled WGS sequence"/>
</dbReference>
<evidence type="ECO:0000256" key="2">
    <source>
        <dbReference type="ARBA" id="ARBA00010488"/>
    </source>
</evidence>